<dbReference type="Gene3D" id="3.40.50.360">
    <property type="match status" value="1"/>
</dbReference>
<dbReference type="InterPro" id="IPR052200">
    <property type="entry name" value="Protoporphyrinogen_IX_DH"/>
</dbReference>
<dbReference type="Pfam" id="PF12641">
    <property type="entry name" value="Flavodoxin_3"/>
    <property type="match status" value="1"/>
</dbReference>
<dbReference type="InterPro" id="IPR029039">
    <property type="entry name" value="Flavoprotein-like_sf"/>
</dbReference>
<reference evidence="2" key="1">
    <citation type="journal article" date="2014" name="Front. Microbiol.">
        <title>High frequency of phylogenetically diverse reductive dehalogenase-homologous genes in deep subseafloor sedimentary metagenomes.</title>
        <authorList>
            <person name="Kawai M."/>
            <person name="Futagami T."/>
            <person name="Toyoda A."/>
            <person name="Takaki Y."/>
            <person name="Nishi S."/>
            <person name="Hori S."/>
            <person name="Arai W."/>
            <person name="Tsubouchi T."/>
            <person name="Morono Y."/>
            <person name="Uchiyama I."/>
            <person name="Ito T."/>
            <person name="Fujiyama A."/>
            <person name="Inagaki F."/>
            <person name="Takami H."/>
        </authorList>
    </citation>
    <scope>NUCLEOTIDE SEQUENCE</scope>
    <source>
        <strain evidence="2">Expedition CK06-06</strain>
    </source>
</reference>
<evidence type="ECO:0000313" key="2">
    <source>
        <dbReference type="EMBL" id="GAF73040.1"/>
    </source>
</evidence>
<dbReference type="SUPFAM" id="SSF52218">
    <property type="entry name" value="Flavoproteins"/>
    <property type="match status" value="1"/>
</dbReference>
<protein>
    <recommendedName>
        <fullName evidence="1">Flavodoxin-like domain-containing protein</fullName>
    </recommendedName>
</protein>
<dbReference type="AlphaFoldDB" id="X0TAF5"/>
<name>X0TAF5_9ZZZZ</name>
<dbReference type="GO" id="GO:0006783">
    <property type="term" value="P:heme biosynthetic process"/>
    <property type="evidence" value="ECO:0007669"/>
    <property type="project" value="TreeGrafter"/>
</dbReference>
<dbReference type="InterPro" id="IPR008254">
    <property type="entry name" value="Flavodoxin/NO_synth"/>
</dbReference>
<dbReference type="GO" id="GO:0010181">
    <property type="term" value="F:FMN binding"/>
    <property type="evidence" value="ECO:0007669"/>
    <property type="project" value="InterPro"/>
</dbReference>
<dbReference type="PROSITE" id="PS50902">
    <property type="entry name" value="FLAVODOXIN_LIKE"/>
    <property type="match status" value="1"/>
</dbReference>
<accession>X0TAF5</accession>
<dbReference type="EMBL" id="BARS01002803">
    <property type="protein sequence ID" value="GAF73040.1"/>
    <property type="molecule type" value="Genomic_DNA"/>
</dbReference>
<comment type="caution">
    <text evidence="2">The sequence shown here is derived from an EMBL/GenBank/DDBJ whole genome shotgun (WGS) entry which is preliminary data.</text>
</comment>
<evidence type="ECO:0000259" key="1">
    <source>
        <dbReference type="PROSITE" id="PS50902"/>
    </source>
</evidence>
<dbReference type="PANTHER" id="PTHR38030:SF2">
    <property type="entry name" value="PROTOPORPHYRINOGEN IX DEHYDROGENASE [QUINONE]"/>
    <property type="match status" value="1"/>
</dbReference>
<sequence>MDKLKILITFFSNTGNTEKVANSMKDGLTDHEVDMIPVKEVDPKTLNSYDIVFLGSGVYASRIDKSVLTLVKKAVPDLPAKLAYFCTHMSLKLYQEPFKRINTIAKEHNCEIIGKFDCVGENLGIPLETQLGMLEKLPVDQKEKAIKDMEKMKGRPNEMDLENAKNFAISLMKNL</sequence>
<gene>
    <name evidence="2" type="ORF">S01H1_05376</name>
</gene>
<organism evidence="2">
    <name type="scientific">marine sediment metagenome</name>
    <dbReference type="NCBI Taxonomy" id="412755"/>
    <lineage>
        <taxon>unclassified sequences</taxon>
        <taxon>metagenomes</taxon>
        <taxon>ecological metagenomes</taxon>
    </lineage>
</organism>
<dbReference type="PANTHER" id="PTHR38030">
    <property type="entry name" value="PROTOPORPHYRINOGEN IX DEHYDROGENASE [MENAQUINONE]"/>
    <property type="match status" value="1"/>
</dbReference>
<dbReference type="GO" id="GO:0070819">
    <property type="term" value="F:menaquinone-dependent protoporphyrinogen oxidase activity"/>
    <property type="evidence" value="ECO:0007669"/>
    <property type="project" value="TreeGrafter"/>
</dbReference>
<feature type="domain" description="Flavodoxin-like" evidence="1">
    <location>
        <begin position="6"/>
        <end position="153"/>
    </location>
</feature>
<proteinExistence type="predicted"/>